<evidence type="ECO:0000256" key="1">
    <source>
        <dbReference type="SAM" id="SignalP"/>
    </source>
</evidence>
<feature type="signal peptide" evidence="1">
    <location>
        <begin position="1"/>
        <end position="25"/>
    </location>
</feature>
<proteinExistence type="predicted"/>
<evidence type="ECO:0000313" key="3">
    <source>
        <dbReference type="Proteomes" id="UP000587991"/>
    </source>
</evidence>
<gene>
    <name evidence="2" type="ORF">HF682_05050</name>
</gene>
<keyword evidence="3" id="KW-1185">Reference proteome</keyword>
<organism evidence="2 3">
    <name type="scientific">Leeia aquatica</name>
    <dbReference type="NCBI Taxonomy" id="2725557"/>
    <lineage>
        <taxon>Bacteria</taxon>
        <taxon>Pseudomonadati</taxon>
        <taxon>Pseudomonadota</taxon>
        <taxon>Betaproteobacteria</taxon>
        <taxon>Neisseriales</taxon>
        <taxon>Leeiaceae</taxon>
        <taxon>Leeia</taxon>
    </lineage>
</organism>
<protein>
    <submittedName>
        <fullName evidence="2">YdgA family protein</fullName>
    </submittedName>
</protein>
<comment type="caution">
    <text evidence="2">The sequence shown here is derived from an EMBL/GenBank/DDBJ whole genome shotgun (WGS) entry which is preliminary data.</text>
</comment>
<dbReference type="EMBL" id="JABAIM010000001">
    <property type="protein sequence ID" value="NLR74520.1"/>
    <property type="molecule type" value="Genomic_DNA"/>
</dbReference>
<dbReference type="InterPro" id="IPR010352">
    <property type="entry name" value="DUF945"/>
</dbReference>
<name>A0A847RTI7_9NEIS</name>
<accession>A0A847RTI7</accession>
<reference evidence="2 3" key="1">
    <citation type="submission" date="2020-04" db="EMBL/GenBank/DDBJ databases">
        <title>Draft genome of Leeia sp. IMCC25680.</title>
        <authorList>
            <person name="Song J."/>
            <person name="Cho J.-C."/>
        </authorList>
    </citation>
    <scope>NUCLEOTIDE SEQUENCE [LARGE SCALE GENOMIC DNA]</scope>
    <source>
        <strain evidence="2 3">IMCC25680</strain>
    </source>
</reference>
<sequence>MNKLKLSLITVGVLAVAAGGTTFYAAHKAETDLRAAYDWFNKEIGEGWLDQKLQLKNAQYHKGVFNSEAQFDLTIPGTPDKLTILQHIHNGPLLKTANGWKLGWYAVDFEVDPKILAKLDAKSKAWLEQHKNLLAVGYHVGLDNTRHAFFKQGEVRFEDNGEQFVSAATTHTLDFDSALSHIRYRFALPQLSFTGKDKKTGGALKDMVLEGEIRSTEGKLDINNAQHQFSLGSLSFTEQKPDYSAEELFTEMPASEASAGEAAASDVPAEPPVKMKTQQVAIKDIQVSGNGELKDGFYNQSVSYKLGDIQGNADGLALGKDPIRSLEFGFSLKHIHAESLRGLTDSMVVMYRNLLRQSLNGNYQDMEKQLGSAAFGMGAVMIANWTTIAKHDPTISIDKFVMKTAANRSMQGDLSVTLKGLTDADIGGFNWAAIQNKLLIEGKGSVSEALLKAMESNYQADRMERLVKAQLIRRDGDTLSTEFKVAAGQITVLKRVFPSLQAFEAETRKLTDE</sequence>
<feature type="chain" id="PRO_5032760685" evidence="1">
    <location>
        <begin position="26"/>
        <end position="513"/>
    </location>
</feature>
<evidence type="ECO:0000313" key="2">
    <source>
        <dbReference type="EMBL" id="NLR74520.1"/>
    </source>
</evidence>
<dbReference type="Pfam" id="PF06097">
    <property type="entry name" value="DUF945"/>
    <property type="match status" value="1"/>
</dbReference>
<dbReference type="AlphaFoldDB" id="A0A847RTI7"/>
<dbReference type="RefSeq" id="WP_168876132.1">
    <property type="nucleotide sequence ID" value="NZ_JABAIM010000001.1"/>
</dbReference>
<keyword evidence="1" id="KW-0732">Signal</keyword>
<dbReference type="Proteomes" id="UP000587991">
    <property type="component" value="Unassembled WGS sequence"/>
</dbReference>